<evidence type="ECO:0000256" key="1">
    <source>
        <dbReference type="ARBA" id="ARBA00022729"/>
    </source>
</evidence>
<dbReference type="CDD" id="cd23992">
    <property type="entry name" value="PBP_GOBP"/>
    <property type="match status" value="1"/>
</dbReference>
<dbReference type="GO" id="GO:0007608">
    <property type="term" value="P:sensory perception of smell"/>
    <property type="evidence" value="ECO:0007669"/>
    <property type="project" value="TreeGrafter"/>
</dbReference>
<organism evidence="2 3">
    <name type="scientific">Glossina austeni</name>
    <name type="common">Savannah tsetse fly</name>
    <dbReference type="NCBI Taxonomy" id="7395"/>
    <lineage>
        <taxon>Eukaryota</taxon>
        <taxon>Metazoa</taxon>
        <taxon>Ecdysozoa</taxon>
        <taxon>Arthropoda</taxon>
        <taxon>Hexapoda</taxon>
        <taxon>Insecta</taxon>
        <taxon>Pterygota</taxon>
        <taxon>Neoptera</taxon>
        <taxon>Endopterygota</taxon>
        <taxon>Diptera</taxon>
        <taxon>Brachycera</taxon>
        <taxon>Muscomorpha</taxon>
        <taxon>Hippoboscoidea</taxon>
        <taxon>Glossinidae</taxon>
        <taxon>Glossina</taxon>
    </lineage>
</organism>
<sequence length="115" mass="13493">MPLLDLKETESFWELCQQSHNITDEEFENFNAFEAIDMEPDRKFKCFAHCLLSNLKYLNTFSGKFDIEDFKQQDGIEDEDVAVIAKCKKLNDNINDSCEYGFNIIQCILMFEPTE</sequence>
<dbReference type="SUPFAM" id="SSF47565">
    <property type="entry name" value="Insect pheromone/odorant-binding proteins"/>
    <property type="match status" value="1"/>
</dbReference>
<name>A0A1A9V5K3_GLOAU</name>
<dbReference type="InterPro" id="IPR006170">
    <property type="entry name" value="PBP/GOBP"/>
</dbReference>
<proteinExistence type="predicted"/>
<dbReference type="SMART" id="SM00708">
    <property type="entry name" value="PhBP"/>
    <property type="match status" value="1"/>
</dbReference>
<evidence type="ECO:0000313" key="2">
    <source>
        <dbReference type="EnsemblMetazoa" id="GAUT026721-PA"/>
    </source>
</evidence>
<keyword evidence="1" id="KW-0732">Signal</keyword>
<dbReference type="GO" id="GO:0005615">
    <property type="term" value="C:extracellular space"/>
    <property type="evidence" value="ECO:0007669"/>
    <property type="project" value="TreeGrafter"/>
</dbReference>
<keyword evidence="3" id="KW-1185">Reference proteome</keyword>
<evidence type="ECO:0000313" key="3">
    <source>
        <dbReference type="Proteomes" id="UP000078200"/>
    </source>
</evidence>
<dbReference type="PANTHER" id="PTHR11857">
    <property type="entry name" value="ODORANT BINDING PROTEIN-RELATED"/>
    <property type="match status" value="1"/>
</dbReference>
<protein>
    <submittedName>
        <fullName evidence="2">Uncharacterized protein</fullName>
    </submittedName>
</protein>
<dbReference type="AlphaFoldDB" id="A0A1A9V5K3"/>
<dbReference type="GO" id="GO:0005549">
    <property type="term" value="F:odorant binding"/>
    <property type="evidence" value="ECO:0007669"/>
    <property type="project" value="InterPro"/>
</dbReference>
<dbReference type="Proteomes" id="UP000078200">
    <property type="component" value="Unassembled WGS sequence"/>
</dbReference>
<dbReference type="Gene3D" id="1.10.238.20">
    <property type="entry name" value="Pheromone/general odorant binding protein domain"/>
    <property type="match status" value="1"/>
</dbReference>
<dbReference type="InterPro" id="IPR036728">
    <property type="entry name" value="PBP_GOBP_sf"/>
</dbReference>
<dbReference type="PANTHER" id="PTHR11857:SF48">
    <property type="entry name" value="GENERAL ODORANT-BINDING PROTEIN 57C-RELATED"/>
    <property type="match status" value="1"/>
</dbReference>
<dbReference type="VEuPathDB" id="VectorBase:GAUT026721"/>
<reference evidence="2" key="1">
    <citation type="submission" date="2020-05" db="UniProtKB">
        <authorList>
            <consortium name="EnsemblMetazoa"/>
        </authorList>
    </citation>
    <scope>IDENTIFICATION</scope>
    <source>
        <strain evidence="2">TTRI</strain>
    </source>
</reference>
<dbReference type="Pfam" id="PF01395">
    <property type="entry name" value="PBP_GOBP"/>
    <property type="match status" value="1"/>
</dbReference>
<accession>A0A1A9V5K3</accession>
<dbReference type="EnsemblMetazoa" id="GAUT026721-RA">
    <property type="protein sequence ID" value="GAUT026721-PA"/>
    <property type="gene ID" value="GAUT026721"/>
</dbReference>